<gene>
    <name evidence="1" type="ORF">glysoja_025026</name>
</gene>
<organism evidence="1">
    <name type="scientific">Glycine soja</name>
    <name type="common">Wild soybean</name>
    <dbReference type="NCBI Taxonomy" id="3848"/>
    <lineage>
        <taxon>Eukaryota</taxon>
        <taxon>Viridiplantae</taxon>
        <taxon>Streptophyta</taxon>
        <taxon>Embryophyta</taxon>
        <taxon>Tracheophyta</taxon>
        <taxon>Spermatophyta</taxon>
        <taxon>Magnoliopsida</taxon>
        <taxon>eudicotyledons</taxon>
        <taxon>Gunneridae</taxon>
        <taxon>Pentapetalae</taxon>
        <taxon>rosids</taxon>
        <taxon>fabids</taxon>
        <taxon>Fabales</taxon>
        <taxon>Fabaceae</taxon>
        <taxon>Papilionoideae</taxon>
        <taxon>50 kb inversion clade</taxon>
        <taxon>NPAAA clade</taxon>
        <taxon>indigoferoid/millettioid clade</taxon>
        <taxon>Phaseoleae</taxon>
        <taxon>Glycine</taxon>
        <taxon>Glycine subgen. Soja</taxon>
    </lineage>
</organism>
<feature type="non-terminal residue" evidence="1">
    <location>
        <position position="1"/>
    </location>
</feature>
<dbReference type="AlphaFoldDB" id="A0A0B2Q1W2"/>
<dbReference type="Proteomes" id="UP000053555">
    <property type="component" value="Unassembled WGS sequence"/>
</dbReference>
<dbReference type="PANTHER" id="PTHR36617">
    <property type="entry name" value="PROTEIN, PUTATIVE-RELATED"/>
    <property type="match status" value="1"/>
</dbReference>
<name>A0A0B2Q1W2_GLYSO</name>
<reference evidence="1" key="1">
    <citation type="submission" date="2014-07" db="EMBL/GenBank/DDBJ databases">
        <title>Identification of a novel salt tolerance gene in wild soybean by whole-genome sequencing.</title>
        <authorList>
            <person name="Lam H.-M."/>
            <person name="Qi X."/>
            <person name="Li M.-W."/>
            <person name="Liu X."/>
            <person name="Xie M."/>
            <person name="Ni M."/>
            <person name="Xu X."/>
        </authorList>
    </citation>
    <scope>NUCLEOTIDE SEQUENCE [LARGE SCALE GENOMIC DNA]</scope>
    <source>
        <tissue evidence="1">Root</tissue>
    </source>
</reference>
<sequence>WRDLRTIYGGPLGEGWFDKGINWKIGVGEKVRFWYDPRVNGKKLLDLFPRLFMLSAQKEKTIGNMDALREGGWNWDLIWRREGFEWKKDLIHQLNQVLDNIPILGSAKDSWLWKGSKEGI</sequence>
<feature type="non-terminal residue" evidence="1">
    <location>
        <position position="120"/>
    </location>
</feature>
<dbReference type="PANTHER" id="PTHR36617:SF16">
    <property type="entry name" value="OS04G0516500 PROTEIN"/>
    <property type="match status" value="1"/>
</dbReference>
<dbReference type="EMBL" id="KN661994">
    <property type="protein sequence ID" value="KHN14009.1"/>
    <property type="molecule type" value="Genomic_DNA"/>
</dbReference>
<evidence type="ECO:0000313" key="1">
    <source>
        <dbReference type="EMBL" id="KHN14009.1"/>
    </source>
</evidence>
<proteinExistence type="predicted"/>
<accession>A0A0B2Q1W2</accession>
<protein>
    <submittedName>
        <fullName evidence="1">Uncharacterized protein</fullName>
    </submittedName>
</protein>